<name>A0A1E4SPE3_9ASCO</name>
<comment type="similarity">
    <text evidence="1 4">Belongs to the ketopantoate reductase family.</text>
</comment>
<comment type="catalytic activity">
    <reaction evidence="4">
        <text>(R)-pantoate + NADP(+) = 2-dehydropantoate + NADPH + H(+)</text>
        <dbReference type="Rhea" id="RHEA:16233"/>
        <dbReference type="ChEBI" id="CHEBI:11561"/>
        <dbReference type="ChEBI" id="CHEBI:15378"/>
        <dbReference type="ChEBI" id="CHEBI:15980"/>
        <dbReference type="ChEBI" id="CHEBI:57783"/>
        <dbReference type="ChEBI" id="CHEBI:58349"/>
        <dbReference type="EC" id="1.1.1.169"/>
    </reaction>
</comment>
<organism evidence="7 8">
    <name type="scientific">Suhomyces tanzawaensis NRRL Y-17324</name>
    <dbReference type="NCBI Taxonomy" id="984487"/>
    <lineage>
        <taxon>Eukaryota</taxon>
        <taxon>Fungi</taxon>
        <taxon>Dikarya</taxon>
        <taxon>Ascomycota</taxon>
        <taxon>Saccharomycotina</taxon>
        <taxon>Pichiomycetes</taxon>
        <taxon>Debaryomycetaceae</taxon>
        <taxon>Suhomyces</taxon>
    </lineage>
</organism>
<keyword evidence="2 4" id="KW-0521">NADP</keyword>
<dbReference type="Gene3D" id="3.40.50.720">
    <property type="entry name" value="NAD(P)-binding Rossmann-like Domain"/>
    <property type="match status" value="1"/>
</dbReference>
<dbReference type="InterPro" id="IPR013328">
    <property type="entry name" value="6PGD_dom2"/>
</dbReference>
<reference evidence="8" key="1">
    <citation type="submission" date="2016-05" db="EMBL/GenBank/DDBJ databases">
        <title>Comparative genomics of biotechnologically important yeasts.</title>
        <authorList>
            <consortium name="DOE Joint Genome Institute"/>
            <person name="Riley R."/>
            <person name="Haridas S."/>
            <person name="Wolfe K.H."/>
            <person name="Lopes M.R."/>
            <person name="Hittinger C.T."/>
            <person name="Goker M."/>
            <person name="Salamov A."/>
            <person name="Wisecaver J."/>
            <person name="Long T.M."/>
            <person name="Aerts A.L."/>
            <person name="Barry K."/>
            <person name="Choi C."/>
            <person name="Clum A."/>
            <person name="Coughlan A.Y."/>
            <person name="Deshpande S."/>
            <person name="Douglass A.P."/>
            <person name="Hanson S.J."/>
            <person name="Klenk H.-P."/>
            <person name="Labutti K."/>
            <person name="Lapidus A."/>
            <person name="Lindquist E."/>
            <person name="Lipzen A."/>
            <person name="Meier-Kolthoff J.P."/>
            <person name="Ohm R.A."/>
            <person name="Otillar R.P."/>
            <person name="Pangilinan J."/>
            <person name="Peng Y."/>
            <person name="Rokas A."/>
            <person name="Rosa C.A."/>
            <person name="Scheuner C."/>
            <person name="Sibirny A.A."/>
            <person name="Slot J.C."/>
            <person name="Stielow J.B."/>
            <person name="Sun H."/>
            <person name="Kurtzman C.P."/>
            <person name="Blackwell M."/>
            <person name="Grigoriev I.V."/>
            <person name="Jeffries T.W."/>
        </authorList>
    </citation>
    <scope>NUCLEOTIDE SEQUENCE [LARGE SCALE GENOMIC DNA]</scope>
    <source>
        <strain evidence="8">NRRL Y-17324</strain>
    </source>
</reference>
<protein>
    <recommendedName>
        <fullName evidence="4">2-dehydropantoate 2-reductase</fullName>
        <ecNumber evidence="4">1.1.1.169</ecNumber>
    </recommendedName>
    <alternativeName>
        <fullName evidence="4">Ketopantoate reductase</fullName>
    </alternativeName>
</protein>
<dbReference type="InterPro" id="IPR003710">
    <property type="entry name" value="ApbA"/>
</dbReference>
<dbReference type="GO" id="GO:0015940">
    <property type="term" value="P:pantothenate biosynthetic process"/>
    <property type="evidence" value="ECO:0007669"/>
    <property type="project" value="InterPro"/>
</dbReference>
<gene>
    <name evidence="7" type="ORF">CANTADRAFT_58255</name>
</gene>
<dbReference type="InterPro" id="IPR013752">
    <property type="entry name" value="KPA_reductase"/>
</dbReference>
<evidence type="ECO:0000256" key="4">
    <source>
        <dbReference type="RuleBase" id="RU362068"/>
    </source>
</evidence>
<proteinExistence type="inferred from homology"/>
<dbReference type="Gene3D" id="1.10.1040.10">
    <property type="entry name" value="N-(1-d-carboxylethyl)-l-norvaline Dehydrogenase, domain 2"/>
    <property type="match status" value="1"/>
</dbReference>
<accession>A0A1E4SPE3</accession>
<dbReference type="RefSeq" id="XP_020066513.1">
    <property type="nucleotide sequence ID" value="XM_020210771.1"/>
</dbReference>
<dbReference type="InterPro" id="IPR036291">
    <property type="entry name" value="NAD(P)-bd_dom_sf"/>
</dbReference>
<dbReference type="OrthoDB" id="3609at2759"/>
<dbReference type="Pfam" id="PF02558">
    <property type="entry name" value="ApbA"/>
    <property type="match status" value="1"/>
</dbReference>
<dbReference type="Proteomes" id="UP000094285">
    <property type="component" value="Unassembled WGS sequence"/>
</dbReference>
<evidence type="ECO:0000259" key="5">
    <source>
        <dbReference type="Pfam" id="PF02558"/>
    </source>
</evidence>
<dbReference type="InterPro" id="IPR008927">
    <property type="entry name" value="6-PGluconate_DH-like_C_sf"/>
</dbReference>
<dbReference type="InterPro" id="IPR051402">
    <property type="entry name" value="KPR-Related"/>
</dbReference>
<dbReference type="Pfam" id="PF08546">
    <property type="entry name" value="ApbA_C"/>
    <property type="match status" value="1"/>
</dbReference>
<dbReference type="AlphaFoldDB" id="A0A1E4SPE3"/>
<evidence type="ECO:0000256" key="3">
    <source>
        <dbReference type="ARBA" id="ARBA00023002"/>
    </source>
</evidence>
<dbReference type="GO" id="GO:0005737">
    <property type="term" value="C:cytoplasm"/>
    <property type="evidence" value="ECO:0007669"/>
    <property type="project" value="TreeGrafter"/>
</dbReference>
<feature type="domain" description="Ketopantoate reductase C-terminal" evidence="6">
    <location>
        <begin position="192"/>
        <end position="314"/>
    </location>
</feature>
<dbReference type="GO" id="GO:0008677">
    <property type="term" value="F:2-dehydropantoate 2-reductase activity"/>
    <property type="evidence" value="ECO:0007669"/>
    <property type="project" value="UniProtKB-EC"/>
</dbReference>
<dbReference type="PANTHER" id="PTHR21708:SF30">
    <property type="entry name" value="2-DEHYDROPANTOATE 2-REDUCTASE-RELATED"/>
    <property type="match status" value="1"/>
</dbReference>
<dbReference type="STRING" id="984487.A0A1E4SPE3"/>
<dbReference type="SUPFAM" id="SSF48179">
    <property type="entry name" value="6-phosphogluconate dehydrogenase C-terminal domain-like"/>
    <property type="match status" value="1"/>
</dbReference>
<evidence type="ECO:0000256" key="2">
    <source>
        <dbReference type="ARBA" id="ARBA00022857"/>
    </source>
</evidence>
<evidence type="ECO:0000313" key="7">
    <source>
        <dbReference type="EMBL" id="ODV81391.1"/>
    </source>
</evidence>
<keyword evidence="3 4" id="KW-0560">Oxidoreductase</keyword>
<dbReference type="EC" id="1.1.1.169" evidence="4"/>
<dbReference type="EMBL" id="KV453909">
    <property type="protein sequence ID" value="ODV81391.1"/>
    <property type="molecule type" value="Genomic_DNA"/>
</dbReference>
<evidence type="ECO:0000313" key="8">
    <source>
        <dbReference type="Proteomes" id="UP000094285"/>
    </source>
</evidence>
<evidence type="ECO:0000259" key="6">
    <source>
        <dbReference type="Pfam" id="PF08546"/>
    </source>
</evidence>
<sequence>MAPKVLIVGSGGVGVICAYSLTKRAKSEVTLVVRSDYQRVSTQGLNIDSVNYGTVRNWIPSQVAPSVETARTQYGPFDYIFLCTKNVPDSRVTCEDIIRPAVSENTTILLLQNGIDIEKPMHKAFPHNLILSGISLIGSTNSPNLIQHKALEQVFVGDFDKSQSHPDSQKALDEIIDIYHNEGFNLILPDADVRQQRWNKLLYNATFNIIAGLTGVDACRCQITGANSALIEPAMREIMAIAKSEGYDVPEALLDKLIHIGDGLFYRPSMLTDVHNGQLTEVETVLGNPVRIAQKNGVAVPILNTLYSMMKIKQFSIKEQRKDFVLNEEDFKGNSDGYEAIFEEKYASHH</sequence>
<evidence type="ECO:0000256" key="1">
    <source>
        <dbReference type="ARBA" id="ARBA00007870"/>
    </source>
</evidence>
<dbReference type="NCBIfam" id="TIGR00745">
    <property type="entry name" value="apbA_panE"/>
    <property type="match status" value="1"/>
</dbReference>
<dbReference type="InterPro" id="IPR013332">
    <property type="entry name" value="KPR_N"/>
</dbReference>
<dbReference type="PANTHER" id="PTHR21708">
    <property type="entry name" value="PROBABLE 2-DEHYDROPANTOATE 2-REDUCTASE"/>
    <property type="match status" value="1"/>
</dbReference>
<dbReference type="SUPFAM" id="SSF51735">
    <property type="entry name" value="NAD(P)-binding Rossmann-fold domains"/>
    <property type="match status" value="1"/>
</dbReference>
<dbReference type="GeneID" id="30984907"/>
<comment type="function">
    <text evidence="4">Catalyzes the NADPH-dependent reduction of ketopantoate into pantoic acid.</text>
</comment>
<dbReference type="FunFam" id="1.10.1040.10:FF:000017">
    <property type="entry name" value="2-dehydropantoate 2-reductase"/>
    <property type="match status" value="1"/>
</dbReference>
<keyword evidence="8" id="KW-1185">Reference proteome</keyword>
<feature type="domain" description="Ketopantoate reductase N-terminal" evidence="5">
    <location>
        <begin position="5"/>
        <end position="160"/>
    </location>
</feature>